<evidence type="ECO:0000313" key="2">
    <source>
        <dbReference type="Proteomes" id="UP000789920"/>
    </source>
</evidence>
<feature type="non-terminal residue" evidence="1">
    <location>
        <position position="50"/>
    </location>
</feature>
<feature type="non-terminal residue" evidence="1">
    <location>
        <position position="1"/>
    </location>
</feature>
<sequence length="50" mass="5746">QKVYGNESLIQYEVFGNGFPDECLVQEIYEDNISGFYEGFGDGNLCWPFN</sequence>
<accession>A0ACA9SVB7</accession>
<gene>
    <name evidence="1" type="ORF">RPERSI_LOCUS35767</name>
</gene>
<organism evidence="1 2">
    <name type="scientific">Racocetra persica</name>
    <dbReference type="NCBI Taxonomy" id="160502"/>
    <lineage>
        <taxon>Eukaryota</taxon>
        <taxon>Fungi</taxon>
        <taxon>Fungi incertae sedis</taxon>
        <taxon>Mucoromycota</taxon>
        <taxon>Glomeromycotina</taxon>
        <taxon>Glomeromycetes</taxon>
        <taxon>Diversisporales</taxon>
        <taxon>Gigasporaceae</taxon>
        <taxon>Racocetra</taxon>
    </lineage>
</organism>
<comment type="caution">
    <text evidence="1">The sequence shown here is derived from an EMBL/GenBank/DDBJ whole genome shotgun (WGS) entry which is preliminary data.</text>
</comment>
<dbReference type="Proteomes" id="UP000789920">
    <property type="component" value="Unassembled WGS sequence"/>
</dbReference>
<proteinExistence type="predicted"/>
<name>A0ACA9SVB7_9GLOM</name>
<dbReference type="EMBL" id="CAJVQC010167337">
    <property type="protein sequence ID" value="CAG8849779.1"/>
    <property type="molecule type" value="Genomic_DNA"/>
</dbReference>
<keyword evidence="2" id="KW-1185">Reference proteome</keyword>
<evidence type="ECO:0000313" key="1">
    <source>
        <dbReference type="EMBL" id="CAG8849779.1"/>
    </source>
</evidence>
<reference evidence="1" key="1">
    <citation type="submission" date="2021-06" db="EMBL/GenBank/DDBJ databases">
        <authorList>
            <person name="Kallberg Y."/>
            <person name="Tangrot J."/>
            <person name="Rosling A."/>
        </authorList>
    </citation>
    <scope>NUCLEOTIDE SEQUENCE</scope>
    <source>
        <strain evidence="1">MA461A</strain>
    </source>
</reference>
<protein>
    <submittedName>
        <fullName evidence="1">16841_t:CDS:1</fullName>
    </submittedName>
</protein>